<protein>
    <submittedName>
        <fullName evidence="3">A-agglutinin attachment subunit</fullName>
    </submittedName>
</protein>
<feature type="region of interest" description="Disordered" evidence="1">
    <location>
        <begin position="69"/>
        <end position="99"/>
    </location>
</feature>
<organism evidence="2 3">
    <name type="scientific">Parastrongyloides trichosuri</name>
    <name type="common">Possum-specific nematode worm</name>
    <dbReference type="NCBI Taxonomy" id="131310"/>
    <lineage>
        <taxon>Eukaryota</taxon>
        <taxon>Metazoa</taxon>
        <taxon>Ecdysozoa</taxon>
        <taxon>Nematoda</taxon>
        <taxon>Chromadorea</taxon>
        <taxon>Rhabditida</taxon>
        <taxon>Tylenchina</taxon>
        <taxon>Panagrolaimomorpha</taxon>
        <taxon>Strongyloidoidea</taxon>
        <taxon>Strongyloididae</taxon>
        <taxon>Parastrongyloides</taxon>
    </lineage>
</organism>
<evidence type="ECO:0000313" key="2">
    <source>
        <dbReference type="Proteomes" id="UP000038045"/>
    </source>
</evidence>
<evidence type="ECO:0000313" key="3">
    <source>
        <dbReference type="WBParaSite" id="PTRK_0000326200.1"/>
    </source>
</evidence>
<dbReference type="Proteomes" id="UP000038045">
    <property type="component" value="Unplaced"/>
</dbReference>
<accession>A0A0N4Z7V1</accession>
<reference evidence="3" key="1">
    <citation type="submission" date="2017-02" db="UniProtKB">
        <authorList>
            <consortium name="WormBaseParasite"/>
        </authorList>
    </citation>
    <scope>IDENTIFICATION</scope>
</reference>
<evidence type="ECO:0000256" key="1">
    <source>
        <dbReference type="SAM" id="MobiDB-lite"/>
    </source>
</evidence>
<name>A0A0N4Z7V1_PARTI</name>
<dbReference type="AlphaFoldDB" id="A0A0N4Z7V1"/>
<sequence length="148" mass="16211">MNHIVTSSRSNNIYIESFANLFYQENRMNNSTNNVAPDSTSYAFDYSFLQSSDEYEIISSNHDLPSENDSIIFNDDGVSSSSDETNRSISSSDSSFFDNNVIYPDSTTDSFYGTLNVSSSQSSVGGEISSTSSTLSFHDNLNSVSSTT</sequence>
<keyword evidence="2" id="KW-1185">Reference proteome</keyword>
<proteinExistence type="predicted"/>
<dbReference type="WBParaSite" id="PTRK_0000326200.1">
    <property type="protein sequence ID" value="PTRK_0000326200.1"/>
    <property type="gene ID" value="PTRK_0000326200"/>
</dbReference>
<feature type="compositionally biased region" description="Low complexity" evidence="1">
    <location>
        <begin position="79"/>
        <end position="99"/>
    </location>
</feature>